<feature type="region of interest" description="Disordered" evidence="1">
    <location>
        <begin position="1"/>
        <end position="26"/>
    </location>
</feature>
<feature type="compositionally biased region" description="Polar residues" evidence="1">
    <location>
        <begin position="15"/>
        <end position="24"/>
    </location>
</feature>
<organism evidence="2 3">
    <name type="scientific">Fusarium heterosporum</name>
    <dbReference type="NCBI Taxonomy" id="42747"/>
    <lineage>
        <taxon>Eukaryota</taxon>
        <taxon>Fungi</taxon>
        <taxon>Dikarya</taxon>
        <taxon>Ascomycota</taxon>
        <taxon>Pezizomycotina</taxon>
        <taxon>Sordariomycetes</taxon>
        <taxon>Hypocreomycetidae</taxon>
        <taxon>Hypocreales</taxon>
        <taxon>Nectriaceae</taxon>
        <taxon>Fusarium</taxon>
        <taxon>Fusarium heterosporum species complex</taxon>
    </lineage>
</organism>
<evidence type="ECO:0000256" key="1">
    <source>
        <dbReference type="SAM" id="MobiDB-lite"/>
    </source>
</evidence>
<sequence length="110" mass="12006">MHTPAHLLQADGQGADNSSANKTPQVRLPPHIDMALAQQLILSTSAKIRRGGVTFQKRPLAGETISGYKEAFYNSGRPKKHFMWTRSPGIKLVCSRPAPSNNHTTPETTS</sequence>
<keyword evidence="3" id="KW-1185">Reference proteome</keyword>
<name>A0A8H5TEQ5_FUSHE</name>
<evidence type="ECO:0000313" key="2">
    <source>
        <dbReference type="EMBL" id="KAF5667192.1"/>
    </source>
</evidence>
<comment type="caution">
    <text evidence="2">The sequence shown here is derived from an EMBL/GenBank/DDBJ whole genome shotgun (WGS) entry which is preliminary data.</text>
</comment>
<reference evidence="2 3" key="1">
    <citation type="submission" date="2020-05" db="EMBL/GenBank/DDBJ databases">
        <title>Identification and distribution of gene clusters putatively required for synthesis of sphingolipid metabolism inhibitors in phylogenetically diverse species of the filamentous fungus Fusarium.</title>
        <authorList>
            <person name="Kim H.-S."/>
            <person name="Busman M."/>
            <person name="Brown D.W."/>
            <person name="Divon H."/>
            <person name="Uhlig S."/>
            <person name="Proctor R.H."/>
        </authorList>
    </citation>
    <scope>NUCLEOTIDE SEQUENCE [LARGE SCALE GENOMIC DNA]</scope>
    <source>
        <strain evidence="2 3">NRRL 20693</strain>
    </source>
</reference>
<proteinExistence type="predicted"/>
<dbReference type="AlphaFoldDB" id="A0A8H5TEQ5"/>
<gene>
    <name evidence="2" type="ORF">FHETE_5895</name>
</gene>
<accession>A0A8H5TEQ5</accession>
<protein>
    <submittedName>
        <fullName evidence="2">Uncharacterized protein</fullName>
    </submittedName>
</protein>
<dbReference type="EMBL" id="JAAGWQ010000103">
    <property type="protein sequence ID" value="KAF5667192.1"/>
    <property type="molecule type" value="Genomic_DNA"/>
</dbReference>
<dbReference type="Proteomes" id="UP000567885">
    <property type="component" value="Unassembled WGS sequence"/>
</dbReference>
<evidence type="ECO:0000313" key="3">
    <source>
        <dbReference type="Proteomes" id="UP000567885"/>
    </source>
</evidence>